<dbReference type="RefSeq" id="WP_185131116.1">
    <property type="nucleotide sequence ID" value="NZ_JACJVO010000027.1"/>
</dbReference>
<protein>
    <recommendedName>
        <fullName evidence="3">beta-galactosidase</fullName>
        <ecNumber evidence="3">3.2.1.23</ecNumber>
    </recommendedName>
</protein>
<evidence type="ECO:0000256" key="4">
    <source>
        <dbReference type="ARBA" id="ARBA00022723"/>
    </source>
</evidence>
<dbReference type="InterPro" id="IPR017853">
    <property type="entry name" value="GH"/>
</dbReference>
<sequence>MYFGTQYYRPPFPGSADWDRDLKLISATGFNIVKLWAVWSWIERKPGEFYFQDLDELICRCESLGLSVVLNLVPEGAPYWLEREHPDACYCGHDGSRLPFSGAANLPSGGWPGLCRDKPEVEALANRFLAAVAGRYADSAAIVGFDVWNEPHIDPAFDYPDVLFCYCDHSRRKFADWLKRTYGTVEKLNRVWHRAYSEWDDATAPVRFGTYPDMIDWRRFWLENHADWLSSRVRAVKEAAPAKTAMTHVPFSGYLGQCGEGGLGQTLTDEFLLAGRVEHFGLTSFPKWLMNNDFVQHLMHVELVAAAADGKPFWQTELQSGGGLWGIEGSPVATPEEIRLWNWNAIAGGAQGVLYWQWRPEPSGLESPGFGLTALDGGPSERTAAAGEIARKLLLEHCGFHGAGRVPAANGIYVSRNADLFAFAAGRGEKLYAQGLYGAYSAAVDAGIPVRFVHGDHLPRALAEGLKVLYVPVPFALSAEETAELSRFAAGGGRLVLEACAGMYDESGTIRPRSLVHELFGLESLELSIAERVEWEWSNPRGERETEAGARYRQDLTGTAEGIEVIGHFADGCPAAGRMAFGSGEAVWVGTLPSVAYARFGKPERSSFIAQCFENRSYEDINVLGADGKLIYRLFATANALHLVVVNYGEVPAAIRYRWKGGEEETRAVPPRDGAVYTRTIG</sequence>
<keyword evidence="8" id="KW-0624">Polysaccharide degradation</keyword>
<dbReference type="PANTHER" id="PTHR36447:SF2">
    <property type="entry name" value="BETA-GALACTOSIDASE YESZ"/>
    <property type="match status" value="1"/>
</dbReference>
<keyword evidence="5" id="KW-0378">Hydrolase</keyword>
<dbReference type="CDD" id="cd03143">
    <property type="entry name" value="A4_beta-galactosidase_middle_domain"/>
    <property type="match status" value="1"/>
</dbReference>
<evidence type="ECO:0000256" key="7">
    <source>
        <dbReference type="ARBA" id="ARBA00023295"/>
    </source>
</evidence>
<dbReference type="AlphaFoldDB" id="A0A7X0SP08"/>
<evidence type="ECO:0000256" key="3">
    <source>
        <dbReference type="ARBA" id="ARBA00012756"/>
    </source>
</evidence>
<comment type="catalytic activity">
    <reaction evidence="1">
        <text>Hydrolysis of terminal non-reducing beta-D-galactose residues in beta-D-galactosides.</text>
        <dbReference type="EC" id="3.2.1.23"/>
    </reaction>
</comment>
<keyword evidence="7" id="KW-0326">Glycosidase</keyword>
<comment type="similarity">
    <text evidence="2">Belongs to the glycosyl hydrolase 42 family.</text>
</comment>
<dbReference type="GO" id="GO:0009341">
    <property type="term" value="C:beta-galactosidase complex"/>
    <property type="evidence" value="ECO:0007669"/>
    <property type="project" value="InterPro"/>
</dbReference>
<comment type="caution">
    <text evidence="11">The sequence shown here is derived from an EMBL/GenBank/DDBJ whole genome shotgun (WGS) entry which is preliminary data.</text>
</comment>
<dbReference type="GO" id="GO:0004565">
    <property type="term" value="F:beta-galactosidase activity"/>
    <property type="evidence" value="ECO:0007669"/>
    <property type="project" value="UniProtKB-EC"/>
</dbReference>
<dbReference type="InterPro" id="IPR029062">
    <property type="entry name" value="Class_I_gatase-like"/>
</dbReference>
<dbReference type="EC" id="3.2.1.23" evidence="3"/>
<dbReference type="InterPro" id="IPR013529">
    <property type="entry name" value="Glyco_hydro_42_N"/>
</dbReference>
<feature type="domain" description="Beta-galactosidase trimerisation" evidence="10">
    <location>
        <begin position="440"/>
        <end position="594"/>
    </location>
</feature>
<evidence type="ECO:0000256" key="5">
    <source>
        <dbReference type="ARBA" id="ARBA00022801"/>
    </source>
</evidence>
<dbReference type="Pfam" id="PF02449">
    <property type="entry name" value="Glyco_hydro_42"/>
    <property type="match status" value="1"/>
</dbReference>
<dbReference type="Gene3D" id="3.20.20.80">
    <property type="entry name" value="Glycosidases"/>
    <property type="match status" value="1"/>
</dbReference>
<accession>A0A7X0SP08</accession>
<feature type="domain" description="Glycoside hydrolase family 42 N-terminal" evidence="9">
    <location>
        <begin position="14"/>
        <end position="377"/>
    </location>
</feature>
<proteinExistence type="inferred from homology"/>
<dbReference type="SUPFAM" id="SSF52317">
    <property type="entry name" value="Class I glutamine amidotransferase-like"/>
    <property type="match status" value="1"/>
</dbReference>
<gene>
    <name evidence="11" type="ORF">H7C18_21255</name>
</gene>
<dbReference type="InterPro" id="IPR003476">
    <property type="entry name" value="Glyco_hydro_42"/>
</dbReference>
<evidence type="ECO:0000259" key="10">
    <source>
        <dbReference type="Pfam" id="PF08532"/>
    </source>
</evidence>
<dbReference type="InterPro" id="IPR018087">
    <property type="entry name" value="Glyco_hydro_5_CS"/>
</dbReference>
<dbReference type="SUPFAM" id="SSF51445">
    <property type="entry name" value="(Trans)glycosidases"/>
    <property type="match status" value="1"/>
</dbReference>
<keyword evidence="8" id="KW-0119">Carbohydrate metabolism</keyword>
<evidence type="ECO:0000259" key="9">
    <source>
        <dbReference type="Pfam" id="PF02449"/>
    </source>
</evidence>
<dbReference type="Gene3D" id="3.40.50.880">
    <property type="match status" value="1"/>
</dbReference>
<evidence type="ECO:0000313" key="11">
    <source>
        <dbReference type="EMBL" id="MBB6733456.1"/>
    </source>
</evidence>
<organism evidence="11 12">
    <name type="scientific">Cohnella zeiphila</name>
    <dbReference type="NCBI Taxonomy" id="2761120"/>
    <lineage>
        <taxon>Bacteria</taxon>
        <taxon>Bacillati</taxon>
        <taxon>Bacillota</taxon>
        <taxon>Bacilli</taxon>
        <taxon>Bacillales</taxon>
        <taxon>Paenibacillaceae</taxon>
        <taxon>Cohnella</taxon>
    </lineage>
</organism>
<keyword evidence="6" id="KW-0862">Zinc</keyword>
<reference evidence="11 12" key="1">
    <citation type="submission" date="2020-08" db="EMBL/GenBank/DDBJ databases">
        <title>Cohnella phylogeny.</title>
        <authorList>
            <person name="Dunlap C."/>
        </authorList>
    </citation>
    <scope>NUCLEOTIDE SEQUENCE [LARGE SCALE GENOMIC DNA]</scope>
    <source>
        <strain evidence="11 12">CBP 2801</strain>
    </source>
</reference>
<evidence type="ECO:0000256" key="8">
    <source>
        <dbReference type="ARBA" id="ARBA00023326"/>
    </source>
</evidence>
<dbReference type="InterPro" id="IPR013738">
    <property type="entry name" value="Beta_galactosidase_Trimer"/>
</dbReference>
<evidence type="ECO:0000256" key="6">
    <source>
        <dbReference type="ARBA" id="ARBA00022833"/>
    </source>
</evidence>
<dbReference type="Proteomes" id="UP000564644">
    <property type="component" value="Unassembled WGS sequence"/>
</dbReference>
<evidence type="ECO:0000256" key="1">
    <source>
        <dbReference type="ARBA" id="ARBA00001412"/>
    </source>
</evidence>
<dbReference type="PANTHER" id="PTHR36447">
    <property type="entry name" value="BETA-GALACTOSIDASE GANA"/>
    <property type="match status" value="1"/>
</dbReference>
<dbReference type="GO" id="GO:0000272">
    <property type="term" value="P:polysaccharide catabolic process"/>
    <property type="evidence" value="ECO:0007669"/>
    <property type="project" value="UniProtKB-KW"/>
</dbReference>
<dbReference type="GO" id="GO:0046872">
    <property type="term" value="F:metal ion binding"/>
    <property type="evidence" value="ECO:0007669"/>
    <property type="project" value="UniProtKB-KW"/>
</dbReference>
<keyword evidence="4" id="KW-0479">Metal-binding</keyword>
<keyword evidence="12" id="KW-1185">Reference proteome</keyword>
<dbReference type="Pfam" id="PF08532">
    <property type="entry name" value="Glyco_hydro_42M"/>
    <property type="match status" value="1"/>
</dbReference>
<evidence type="ECO:0000256" key="2">
    <source>
        <dbReference type="ARBA" id="ARBA00005940"/>
    </source>
</evidence>
<name>A0A7X0SP08_9BACL</name>
<dbReference type="PROSITE" id="PS00659">
    <property type="entry name" value="GLYCOSYL_HYDROL_F5"/>
    <property type="match status" value="1"/>
</dbReference>
<evidence type="ECO:0000313" key="12">
    <source>
        <dbReference type="Proteomes" id="UP000564644"/>
    </source>
</evidence>
<dbReference type="EMBL" id="JACJVO010000027">
    <property type="protein sequence ID" value="MBB6733456.1"/>
    <property type="molecule type" value="Genomic_DNA"/>
</dbReference>